<reference evidence="1" key="1">
    <citation type="submission" date="2021-01" db="EMBL/GenBank/DDBJ databases">
        <authorList>
            <consortium name="Genoscope - CEA"/>
            <person name="William W."/>
        </authorList>
    </citation>
    <scope>NUCLEOTIDE SEQUENCE</scope>
</reference>
<dbReference type="AlphaFoldDB" id="A0A816IS92"/>
<organism evidence="1">
    <name type="scientific">Brassica napus</name>
    <name type="common">Rape</name>
    <dbReference type="NCBI Taxonomy" id="3708"/>
    <lineage>
        <taxon>Eukaryota</taxon>
        <taxon>Viridiplantae</taxon>
        <taxon>Streptophyta</taxon>
        <taxon>Embryophyta</taxon>
        <taxon>Tracheophyta</taxon>
        <taxon>Spermatophyta</taxon>
        <taxon>Magnoliopsida</taxon>
        <taxon>eudicotyledons</taxon>
        <taxon>Gunneridae</taxon>
        <taxon>Pentapetalae</taxon>
        <taxon>rosids</taxon>
        <taxon>malvids</taxon>
        <taxon>Brassicales</taxon>
        <taxon>Brassicaceae</taxon>
        <taxon>Brassiceae</taxon>
        <taxon>Brassica</taxon>
    </lineage>
</organism>
<name>A0A816IS92_BRANA</name>
<gene>
    <name evidence="1" type="ORF">DARMORV10_C09P16240.1</name>
</gene>
<dbReference type="Proteomes" id="UP001295469">
    <property type="component" value="Chromosome C09"/>
</dbReference>
<proteinExistence type="predicted"/>
<sequence>MIYSVQFRSFSSIRNNRRTEMREITTFCLCFWATPAWVLKPVMLPRWICHI</sequence>
<evidence type="ECO:0000313" key="1">
    <source>
        <dbReference type="EMBL" id="CAF1720121.1"/>
    </source>
</evidence>
<accession>A0A816IS92</accession>
<protein>
    <submittedName>
        <fullName evidence="1">(rape) hypothetical protein</fullName>
    </submittedName>
</protein>
<dbReference type="EMBL" id="HG994373">
    <property type="protein sequence ID" value="CAF1720121.1"/>
    <property type="molecule type" value="Genomic_DNA"/>
</dbReference>